<sequence>MRKLQHGFTLIELMIVVAIIGILAAIAIPAYQDYTTRAKVTEAIVAMAPAKVSVAEYFISVGSMPADITTAGFSTAIDSKYVRSLSYARITSRQADVTVAITGTLAGGTSAGQTVSMRGYGTTARVDWDCYAGTLDEKFTPANCRDAVGGVIN</sequence>
<dbReference type="Gene3D" id="3.30.700.10">
    <property type="entry name" value="Glycoprotein, Type 4 Pilin"/>
    <property type="match status" value="1"/>
</dbReference>
<dbReference type="InterPro" id="IPR012902">
    <property type="entry name" value="N_methyl_site"/>
</dbReference>
<evidence type="ECO:0000256" key="2">
    <source>
        <dbReference type="ARBA" id="ARBA00022481"/>
    </source>
</evidence>
<dbReference type="SUPFAM" id="SSF54523">
    <property type="entry name" value="Pili subunits"/>
    <property type="match status" value="1"/>
</dbReference>
<keyword evidence="4" id="KW-1133">Transmembrane helix</keyword>
<comment type="caution">
    <text evidence="5">The sequence shown here is derived from an EMBL/GenBank/DDBJ whole genome shotgun (WGS) entry which is preliminary data.</text>
</comment>
<dbReference type="PANTHER" id="PTHR30093:SF34">
    <property type="entry name" value="PREPILIN PEPTIDASE-DEPENDENT PROTEIN D"/>
    <property type="match status" value="1"/>
</dbReference>
<dbReference type="PANTHER" id="PTHR30093">
    <property type="entry name" value="GENERAL SECRETION PATHWAY PROTEIN G"/>
    <property type="match status" value="1"/>
</dbReference>
<evidence type="ECO:0000256" key="3">
    <source>
        <dbReference type="RuleBase" id="RU000389"/>
    </source>
</evidence>
<reference evidence="5 6" key="1">
    <citation type="journal article" date="2016" name="Nat. Commun.">
        <title>Thousands of microbial genomes shed light on interconnected biogeochemical processes in an aquifer system.</title>
        <authorList>
            <person name="Anantharaman K."/>
            <person name="Brown C.T."/>
            <person name="Hug L.A."/>
            <person name="Sharon I."/>
            <person name="Castelle C.J."/>
            <person name="Probst A.J."/>
            <person name="Thomas B.C."/>
            <person name="Singh A."/>
            <person name="Wilkins M.J."/>
            <person name="Karaoz U."/>
            <person name="Brodie E.L."/>
            <person name="Williams K.H."/>
            <person name="Hubbard S.S."/>
            <person name="Banfield J.F."/>
        </authorList>
    </citation>
    <scope>NUCLEOTIDE SEQUENCE [LARGE SCALE GENOMIC DNA]</scope>
</reference>
<keyword evidence="4" id="KW-0472">Membrane</keyword>
<keyword evidence="3" id="KW-0281">Fimbrium</keyword>
<feature type="transmembrane region" description="Helical" evidence="4">
    <location>
        <begin position="7"/>
        <end position="31"/>
    </location>
</feature>
<dbReference type="PROSITE" id="PS00409">
    <property type="entry name" value="PROKAR_NTER_METHYL"/>
    <property type="match status" value="1"/>
</dbReference>
<dbReference type="Proteomes" id="UP000177925">
    <property type="component" value="Unassembled WGS sequence"/>
</dbReference>
<accession>A0A1F6TAA3</accession>
<evidence type="ECO:0000313" key="6">
    <source>
        <dbReference type="Proteomes" id="UP000177925"/>
    </source>
</evidence>
<dbReference type="Pfam" id="PF07963">
    <property type="entry name" value="N_methyl"/>
    <property type="match status" value="1"/>
</dbReference>
<dbReference type="STRING" id="1817758.A2150_00100"/>
<name>A0A1F6TAA3_9PROT</name>
<keyword evidence="4" id="KW-0812">Transmembrane</keyword>
<dbReference type="InterPro" id="IPR045584">
    <property type="entry name" value="Pilin-like"/>
</dbReference>
<evidence type="ECO:0000256" key="1">
    <source>
        <dbReference type="ARBA" id="ARBA00005233"/>
    </source>
</evidence>
<gene>
    <name evidence="5" type="ORF">A2150_00100</name>
</gene>
<dbReference type="AlphaFoldDB" id="A0A1F6TAA3"/>
<evidence type="ECO:0000256" key="4">
    <source>
        <dbReference type="SAM" id="Phobius"/>
    </source>
</evidence>
<dbReference type="NCBIfam" id="TIGR02532">
    <property type="entry name" value="IV_pilin_GFxxxE"/>
    <property type="match status" value="1"/>
</dbReference>
<evidence type="ECO:0000313" key="5">
    <source>
        <dbReference type="EMBL" id="OGI42050.1"/>
    </source>
</evidence>
<protein>
    <recommendedName>
        <fullName evidence="7">Prepilin-type N-terminal cleavage/methylation domain-containing protein</fullName>
    </recommendedName>
</protein>
<evidence type="ECO:0008006" key="7">
    <source>
        <dbReference type="Google" id="ProtNLM"/>
    </source>
</evidence>
<dbReference type="Pfam" id="PF00114">
    <property type="entry name" value="Pilin"/>
    <property type="match status" value="1"/>
</dbReference>
<organism evidence="5 6">
    <name type="scientific">Candidatus Muproteobacteria bacterium RBG_16_64_11</name>
    <dbReference type="NCBI Taxonomy" id="1817758"/>
    <lineage>
        <taxon>Bacteria</taxon>
        <taxon>Pseudomonadati</taxon>
        <taxon>Pseudomonadota</taxon>
        <taxon>Candidatus Muproteobacteria</taxon>
    </lineage>
</organism>
<dbReference type="GO" id="GO:0007155">
    <property type="term" value="P:cell adhesion"/>
    <property type="evidence" value="ECO:0007669"/>
    <property type="project" value="InterPro"/>
</dbReference>
<comment type="similarity">
    <text evidence="1 3">Belongs to the N-Me-Phe pilin family.</text>
</comment>
<keyword evidence="2" id="KW-0488">Methylation</keyword>
<proteinExistence type="inferred from homology"/>
<dbReference type="EMBL" id="MFSS01000101">
    <property type="protein sequence ID" value="OGI42050.1"/>
    <property type="molecule type" value="Genomic_DNA"/>
</dbReference>
<dbReference type="GO" id="GO:0009289">
    <property type="term" value="C:pilus"/>
    <property type="evidence" value="ECO:0007669"/>
    <property type="project" value="InterPro"/>
</dbReference>
<dbReference type="InterPro" id="IPR001082">
    <property type="entry name" value="Pilin"/>
</dbReference>